<dbReference type="GO" id="GO:0000976">
    <property type="term" value="F:transcription cis-regulatory region binding"/>
    <property type="evidence" value="ECO:0007669"/>
    <property type="project" value="TreeGrafter"/>
</dbReference>
<dbReference type="SUPFAM" id="SSF48498">
    <property type="entry name" value="Tetracyclin repressor-like, C-terminal domain"/>
    <property type="match status" value="1"/>
</dbReference>
<feature type="DNA-binding region" description="H-T-H motif" evidence="4">
    <location>
        <begin position="40"/>
        <end position="59"/>
    </location>
</feature>
<evidence type="ECO:0000259" key="5">
    <source>
        <dbReference type="PROSITE" id="PS50977"/>
    </source>
</evidence>
<dbReference type="InterPro" id="IPR036271">
    <property type="entry name" value="Tet_transcr_reg_TetR-rel_C_sf"/>
</dbReference>
<evidence type="ECO:0000256" key="1">
    <source>
        <dbReference type="ARBA" id="ARBA00023015"/>
    </source>
</evidence>
<dbReference type="PROSITE" id="PS50977">
    <property type="entry name" value="HTH_TETR_2"/>
    <property type="match status" value="1"/>
</dbReference>
<dbReference type="AlphaFoldDB" id="A0A367YVX1"/>
<dbReference type="Gene3D" id="1.10.357.10">
    <property type="entry name" value="Tetracycline Repressor, domain 2"/>
    <property type="match status" value="1"/>
</dbReference>
<evidence type="ECO:0000256" key="4">
    <source>
        <dbReference type="PROSITE-ProRule" id="PRU00335"/>
    </source>
</evidence>
<dbReference type="InterPro" id="IPR001647">
    <property type="entry name" value="HTH_TetR"/>
</dbReference>
<dbReference type="SUPFAM" id="SSF46689">
    <property type="entry name" value="Homeodomain-like"/>
    <property type="match status" value="1"/>
</dbReference>
<evidence type="ECO:0000313" key="7">
    <source>
        <dbReference type="Proteomes" id="UP000252770"/>
    </source>
</evidence>
<dbReference type="GO" id="GO:0003700">
    <property type="term" value="F:DNA-binding transcription factor activity"/>
    <property type="evidence" value="ECO:0007669"/>
    <property type="project" value="TreeGrafter"/>
</dbReference>
<accession>A0A367YVX1</accession>
<sequence>MSSTRFPQRRRTSAGEERRRQIVEATIRLLARHGPAGTAFTSIASEAALSSPGLISYHFTDKTDLMSQVVEHILTRLESSLAARVAEAGGDPVAQLRAYLAELVRYQDTHRDEVAAVWRLLATGAAEGLAGRGRTTALPPTLLTDILRDGQQRGVFRVFDVAVMAQALHCSAEGYRERFLTDGHADADAFTAELTELFIRATAP</sequence>
<organism evidence="6 7">
    <name type="scientific">Desertihabitans brevis</name>
    <dbReference type="NCBI Taxonomy" id="2268447"/>
    <lineage>
        <taxon>Bacteria</taxon>
        <taxon>Bacillati</taxon>
        <taxon>Actinomycetota</taxon>
        <taxon>Actinomycetes</taxon>
        <taxon>Propionibacteriales</taxon>
        <taxon>Propionibacteriaceae</taxon>
        <taxon>Desertihabitans</taxon>
    </lineage>
</organism>
<dbReference type="RefSeq" id="WP_114126073.1">
    <property type="nucleotide sequence ID" value="NZ_QOUI01000004.1"/>
</dbReference>
<comment type="caution">
    <text evidence="6">The sequence shown here is derived from an EMBL/GenBank/DDBJ whole genome shotgun (WGS) entry which is preliminary data.</text>
</comment>
<feature type="domain" description="HTH tetR-type" evidence="5">
    <location>
        <begin position="16"/>
        <end position="77"/>
    </location>
</feature>
<dbReference type="PANTHER" id="PTHR30055">
    <property type="entry name" value="HTH-TYPE TRANSCRIPTIONAL REGULATOR RUTR"/>
    <property type="match status" value="1"/>
</dbReference>
<evidence type="ECO:0000256" key="3">
    <source>
        <dbReference type="ARBA" id="ARBA00023163"/>
    </source>
</evidence>
<evidence type="ECO:0000313" key="6">
    <source>
        <dbReference type="EMBL" id="RCK69887.1"/>
    </source>
</evidence>
<dbReference type="PANTHER" id="PTHR30055:SF234">
    <property type="entry name" value="HTH-TYPE TRANSCRIPTIONAL REGULATOR BETI"/>
    <property type="match status" value="1"/>
</dbReference>
<keyword evidence="3" id="KW-0804">Transcription</keyword>
<dbReference type="InterPro" id="IPR009057">
    <property type="entry name" value="Homeodomain-like_sf"/>
</dbReference>
<gene>
    <name evidence="6" type="ORF">DT076_07580</name>
</gene>
<dbReference type="InterPro" id="IPR050109">
    <property type="entry name" value="HTH-type_TetR-like_transc_reg"/>
</dbReference>
<dbReference type="Pfam" id="PF17932">
    <property type="entry name" value="TetR_C_24"/>
    <property type="match status" value="1"/>
</dbReference>
<name>A0A367YVX1_9ACTN</name>
<keyword evidence="2 4" id="KW-0238">DNA-binding</keyword>
<dbReference type="Gene3D" id="1.10.10.60">
    <property type="entry name" value="Homeodomain-like"/>
    <property type="match status" value="1"/>
</dbReference>
<protein>
    <submittedName>
        <fullName evidence="6">TetR/AcrR family transcriptional regulator</fullName>
    </submittedName>
</protein>
<dbReference type="EMBL" id="QOUI01000004">
    <property type="protein sequence ID" value="RCK69887.1"/>
    <property type="molecule type" value="Genomic_DNA"/>
</dbReference>
<dbReference type="InterPro" id="IPR041490">
    <property type="entry name" value="KstR2_TetR_C"/>
</dbReference>
<reference evidence="6 7" key="1">
    <citation type="submission" date="2018-07" db="EMBL/GenBank/DDBJ databases">
        <title>Desertimonas flava gen. nov. sp. nov.</title>
        <authorList>
            <person name="Liu S."/>
        </authorList>
    </citation>
    <scope>NUCLEOTIDE SEQUENCE [LARGE SCALE GENOMIC DNA]</scope>
    <source>
        <strain evidence="6 7">16Sb5-5</strain>
    </source>
</reference>
<dbReference type="Proteomes" id="UP000252770">
    <property type="component" value="Unassembled WGS sequence"/>
</dbReference>
<proteinExistence type="predicted"/>
<evidence type="ECO:0000256" key="2">
    <source>
        <dbReference type="ARBA" id="ARBA00023125"/>
    </source>
</evidence>
<keyword evidence="1" id="KW-0805">Transcription regulation</keyword>
<dbReference type="Pfam" id="PF00440">
    <property type="entry name" value="TetR_N"/>
    <property type="match status" value="1"/>
</dbReference>
<keyword evidence="7" id="KW-1185">Reference proteome</keyword>